<dbReference type="GO" id="GO:0006508">
    <property type="term" value="P:proteolysis"/>
    <property type="evidence" value="ECO:0007669"/>
    <property type="project" value="UniProtKB-KW"/>
</dbReference>
<organism evidence="12 13">
    <name type="scientific">Polytolypa hystricis (strain UAMH7299)</name>
    <dbReference type="NCBI Taxonomy" id="1447883"/>
    <lineage>
        <taxon>Eukaryota</taxon>
        <taxon>Fungi</taxon>
        <taxon>Dikarya</taxon>
        <taxon>Ascomycota</taxon>
        <taxon>Pezizomycotina</taxon>
        <taxon>Eurotiomycetes</taxon>
        <taxon>Eurotiomycetidae</taxon>
        <taxon>Onygenales</taxon>
        <taxon>Onygenales incertae sedis</taxon>
        <taxon>Polytolypa</taxon>
    </lineage>
</organism>
<dbReference type="InterPro" id="IPR051346">
    <property type="entry name" value="OTU_Deubiquitinase"/>
</dbReference>
<dbReference type="InterPro" id="IPR022099">
    <property type="entry name" value="DUF3638"/>
</dbReference>
<dbReference type="STRING" id="1447883.A0A2B7Y5Y6"/>
<dbReference type="EMBL" id="PDNA01000073">
    <property type="protein sequence ID" value="PGH16509.1"/>
    <property type="molecule type" value="Genomic_DNA"/>
</dbReference>
<name>A0A2B7Y5Y6_POLH7</name>
<proteinExistence type="predicted"/>
<comment type="catalytic activity">
    <reaction evidence="1">
        <text>Thiol-dependent hydrolysis of ester, thioester, amide, peptide and isopeptide bonds formed by the C-terminal Gly of ubiquitin (a 76-residue protein attached to proteins as an intracellular targeting signal).</text>
        <dbReference type="EC" id="3.4.19.12"/>
    </reaction>
</comment>
<keyword evidence="6" id="KW-0788">Thiol protease</keyword>
<keyword evidence="7" id="KW-0175">Coiled coil</keyword>
<comment type="caution">
    <text evidence="12">The sequence shown here is derived from an EMBL/GenBank/DDBJ whole genome shotgun (WGS) entry which is preliminary data.</text>
</comment>
<dbReference type="InterPro" id="IPR022105">
    <property type="entry name" value="DUF3645"/>
</dbReference>
<evidence type="ECO:0000313" key="13">
    <source>
        <dbReference type="Proteomes" id="UP000224634"/>
    </source>
</evidence>
<dbReference type="OrthoDB" id="3182339at2759"/>
<protein>
    <recommendedName>
        <fullName evidence="2">ubiquitinyl hydrolase 1</fullName>
        <ecNumber evidence="2">3.4.19.12</ecNumber>
    </recommendedName>
</protein>
<feature type="domain" description="DUF3638" evidence="9">
    <location>
        <begin position="2005"/>
        <end position="2226"/>
    </location>
</feature>
<feature type="domain" description="DUF3645" evidence="10">
    <location>
        <begin position="2344"/>
        <end position="2376"/>
    </location>
</feature>
<feature type="coiled-coil region" evidence="7">
    <location>
        <begin position="1698"/>
        <end position="1725"/>
    </location>
</feature>
<evidence type="ECO:0000256" key="6">
    <source>
        <dbReference type="ARBA" id="ARBA00022807"/>
    </source>
</evidence>
<evidence type="ECO:0000259" key="9">
    <source>
        <dbReference type="Pfam" id="PF12340"/>
    </source>
</evidence>
<sequence>MAGEIPDVEKEYFKFIFDHVIFPPQLPQVGELEEWRKENGLLSFVTSVIRCFLNKNSMEFSAGWRAVLRMVENMEEIGKQGLISEPDLLRVLQGLNESGTVACFIRAQNCGWIMQYDNDRQGGCAVIDAFEASPTSASVLRAKDRLVRHFPGKSVKVPLETVEKRPFREYLARELARLSKEQVEEMMPKTRKAGQEVAEQRDTAHPALVTENLMNQLLAMGSHNDCVRFAKHTHDEVNWDECKIPWRRSSFWLVLRVSLQTVLRRVFGPEQARIQYKNFGVYLVAQVGERALELAESTPEILSLIGTKIARRISKLENELFTFVSDYACREVRLINQRLVDMRRDISKVPVPSFPTEATNEDISMSLTNSRNYLENALSPRSIDSRETSVSTLRRMRTNFDKRFLPTLDGDDDSLSLADLEYWVECHLSDWVLSTAPSDLHLQSLSDLVQTYLRLGTVRYSVSLREKSLMFLVILELWVAMDKMCVGLYPLLKEYTPPIPGNFLEPLLLPEFQQMKRASAVEKYLQQRRTEASQKNLDIWCKTSCQSFSVRFFDSSPKHQRLRKTIKECAGVRRALKVEEWESNSAKYYQLQAEAGKLSHEYYYLKRYKRVDSSNCNKCSLEKQAKDMYISIHEWPLSCDEDKLKATVFELDCPRGFLCWRDISWTLIHDLGRDGTEKGAKIEHDLLDYTELKDFKEDHGQRLRLGSTTKSWLRTHHTSDRKGSQGILHFPVERRDQVCLNNGLTLELFDRTKSAWVGDQISRPALRAQLTPAVTNNRYSALAWAVASYSHTQNEVFAEQTKCHPQLSLDEFIAFGSLRAGEVVQWYNITRELAASNLSLNECPVSMLLLHAAWELGTADPYSPRRLAHKFFECRDFSSRLLEVLNRRLKSIRANWKEQETLAMCVHLSLRVLTLAEDAGVVEDAIKFLRSARVVAFHWCDELSKLLGSNASSDDQSHRHHILQAGSTCQETYNVELNHLDRLLADSLDVEHLIRSSILVRESAPDISDESLPTNIRAALLHGRKALHKVEGRLCDIIRNEPSGISSAVQRSMEGIPLAGSWEVADDSSGIVRKATRGATQQQQQQQQQVVEYDLLTGELLIGGQPPGRLPTTYTQSGLYRRLFGSRVMTVIPSDMPGAIYTSAKKFGDYEIHFGIEEDTPCIKARASDQLLQLVPHDYLEGDVPRSLVAEFDHWLDLGTGVVEFRPIKQRWQTSTESWHLTVDLQSRGHCRMRRGDKTLIDTRSELAHRVNSVLKVLDSPEHIQITQLADGTIEAELLRLSLHFFINCNGFLECRELAAIVDAEQDIGCFYGLVNKLILKSLGKSGAAQRSVVVPYGEVDISQNIPYAQVTISPSPEEPRVRYFRYWLNEELRTIQGPHDMLSSLYRCYLHAVTGYVLPDSFTGRLGTDEALRGLRQPCLKTPMPLNSDCMSILNKISALTPKRKFYPKHLKVMQTVGWDPTLSQLLQHDDFRLVAEAIVQHASRYSPFNKETIQDALELDCRGDSGLLARGQKNNARWRCADFGAALAPSREDMIYEARDNDYSNERGRHVYEIAVLIRSWPSKVNHADIVREFAKWKTVDAGTLDGTCTGEYNFSIPDVFGSLYELCHHSRRETDSFKLMSLFCMVVFGDGSKLGLIRTFLAIAFSGQFHDLPISTSQDLTMSFPFFLDAGEDLKVADLRNALKESCTPFRGADRFQTREEVARAEAARDKHNEEIETAVNECRSQIEAQWPCADPFLQKVPRIRNMNLTEALRRCRDLCTTWYRNRLFMDGLREIQERLQGLQTSEAQQERVEPPSRQIEQGHASNAFPTIETLMLSTAPTKQFSPLPPVSDSRAYHPYAYSSESSELHALIVPFREDSNSRWKDYGDQLTGSLAALKNTKIPCTPQEISVKRATLVEYRDCLKQQQNKILSEAQSALIPNEGKSLWIVYRAMFWPCVTVHSLLSFLSDQKFQQLPPAWKQILVSLGDVISSIQRCQRLISYLDDDNVLGFYKEFENIGRQAWNAMEDPDWLLLEIENNFTIRKEQADVARKMIFSDSKENTVLQLNMGEGKTSVITPMVASKLARGKCLVRVIVLKPLLQQSLNLLCHRLGRLINRPIYHIPFSRKTAINGQIVSTMEELYRECEQKQGIVIALPEHILSFRLAGMDLHLKDPETAGQVLKLEQKLQHTCRDVIDESDEVLHTRFQLVYTMGNQKIMDGGAERWEIPQKLLALVEEQADALHKLDPNDLELERNGAGFPVLTFLRPDVVHKLIEPLVRSIKNGELPGVPFNQWKPRVRQSALNFICSRNVSEEDQNTVKDAFREDICWNRLHLLRGLFAYEVLAFVLQRKRWRVEYGLHPTRCMMAVPFRAKDVPSENSEFGQPDVAILLTCLSYYYHGLTSDQVKDCFSLLFKEHDGATEYQSWISRGREQLPAELHELTGVNLSDNKTFQSCLYPHLRYQKALIDFYLSRVVFPREAKQFPRKLSTTSWDIPSRNNNQLTTGFSGTNDNQFMLPLSIGQNDLPHLLHTNAMVLNTLLQKENRTCVLAQDTSGKQLRTSELLGLVRSLEPRVQVLIDVGAQVLELENREVAQKWLEIDPDAEGAVYFNDQDEAVVIDRQHHVERLVASSFQDRLGACLVFLDQHHSRGVDLRLPTDFRGAVTLGPRLTKDRLVQACNRLRQLGDGQSVVFISPPQVRNKMRQLSGKLESEELNSADVIRWTLFETCESIDALSPLWAFQGLDYCRRWRLWESLDRSDNRDDIISSMQEPEGKPLTTMYGPWECDTFLETSLQEIDQSDSVASKLCDLWQGLNINNSSGYLLHEEQEREIAHEVERERQVERPLAAEALPHALHPDMLHYALHGTFRTQQISAPFQLAFESLHQTSASPFILPDLLPRLVVTEDFMRTVKTRYQDESSDEFLKPVNWVLTSVHNESLVIVSQYEANRLLPEIKQSRNTTLHIYAPKVAKVMISFRDLDFLSVGQPLCVQQLTRLPIEGLEFFAGSLYYESFDLYRNFRSFLGLITDQVSDSEDISVSNDGFVNEEGRMLLKWPTVCPFKTSPLQLVSVLTSIQRRGQGFQKSHMASIIGMIPLKKNDFKT</sequence>
<evidence type="ECO:0000256" key="8">
    <source>
        <dbReference type="SAM" id="MobiDB-lite"/>
    </source>
</evidence>
<accession>A0A2B7Y5Y6</accession>
<dbReference type="PANTHER" id="PTHR13367">
    <property type="entry name" value="UBIQUITIN THIOESTERASE"/>
    <property type="match status" value="1"/>
</dbReference>
<dbReference type="PANTHER" id="PTHR13367:SF33">
    <property type="entry name" value="P-LOOP CONTAINING NUCLEOSIDE TRIPHOSPHATE HYDROLASE PROTEIN"/>
    <property type="match status" value="1"/>
</dbReference>
<dbReference type="Pfam" id="PF12340">
    <property type="entry name" value="DUF3638"/>
    <property type="match status" value="1"/>
</dbReference>
<evidence type="ECO:0000256" key="2">
    <source>
        <dbReference type="ARBA" id="ARBA00012759"/>
    </source>
</evidence>
<dbReference type="EC" id="3.4.19.12" evidence="2"/>
<evidence type="ECO:0000313" key="12">
    <source>
        <dbReference type="EMBL" id="PGH16509.1"/>
    </source>
</evidence>
<keyword evidence="5" id="KW-0378">Hydrolase</keyword>
<evidence type="ECO:0000256" key="3">
    <source>
        <dbReference type="ARBA" id="ARBA00022670"/>
    </source>
</evidence>
<dbReference type="Pfam" id="PF12359">
    <property type="entry name" value="DUF3645"/>
    <property type="match status" value="1"/>
</dbReference>
<keyword evidence="4" id="KW-0833">Ubl conjugation pathway</keyword>
<evidence type="ECO:0000256" key="5">
    <source>
        <dbReference type="ARBA" id="ARBA00022801"/>
    </source>
</evidence>
<reference evidence="12 13" key="1">
    <citation type="submission" date="2017-10" db="EMBL/GenBank/DDBJ databases">
        <title>Comparative genomics in systemic dimorphic fungi from Ajellomycetaceae.</title>
        <authorList>
            <person name="Munoz J.F."/>
            <person name="Mcewen J.G."/>
            <person name="Clay O.K."/>
            <person name="Cuomo C.A."/>
        </authorList>
    </citation>
    <scope>NUCLEOTIDE SEQUENCE [LARGE SCALE GENOMIC DNA]</scope>
    <source>
        <strain evidence="12 13">UAMH7299</strain>
    </source>
</reference>
<evidence type="ECO:0000256" key="7">
    <source>
        <dbReference type="SAM" id="Coils"/>
    </source>
</evidence>
<dbReference type="InterPro" id="IPR046541">
    <property type="entry name" value="DUF6606"/>
</dbReference>
<evidence type="ECO:0000259" key="10">
    <source>
        <dbReference type="Pfam" id="PF12359"/>
    </source>
</evidence>
<evidence type="ECO:0000259" key="11">
    <source>
        <dbReference type="Pfam" id="PF20255"/>
    </source>
</evidence>
<dbReference type="Proteomes" id="UP000224634">
    <property type="component" value="Unassembled WGS sequence"/>
</dbReference>
<dbReference type="Pfam" id="PF20255">
    <property type="entry name" value="DUF6606"/>
    <property type="match status" value="1"/>
</dbReference>
<feature type="domain" description="DUF6606" evidence="11">
    <location>
        <begin position="16"/>
        <end position="287"/>
    </location>
</feature>
<evidence type="ECO:0000256" key="4">
    <source>
        <dbReference type="ARBA" id="ARBA00022786"/>
    </source>
</evidence>
<gene>
    <name evidence="12" type="ORF">AJ80_05194</name>
</gene>
<feature type="region of interest" description="Disordered" evidence="8">
    <location>
        <begin position="1788"/>
        <end position="1807"/>
    </location>
</feature>
<keyword evidence="3" id="KW-0645">Protease</keyword>
<evidence type="ECO:0000256" key="1">
    <source>
        <dbReference type="ARBA" id="ARBA00000707"/>
    </source>
</evidence>
<dbReference type="GO" id="GO:0004843">
    <property type="term" value="F:cysteine-type deubiquitinase activity"/>
    <property type="evidence" value="ECO:0007669"/>
    <property type="project" value="UniProtKB-EC"/>
</dbReference>
<keyword evidence="13" id="KW-1185">Reference proteome</keyword>